<gene>
    <name evidence="2" type="ORF">CGL56_04980</name>
</gene>
<accession>A0A2G0CKA3</accession>
<protein>
    <recommendedName>
        <fullName evidence="4">DUF4292 domain-containing protein</fullName>
    </recommendedName>
</protein>
<evidence type="ECO:0008006" key="4">
    <source>
        <dbReference type="Google" id="ProtNLM"/>
    </source>
</evidence>
<dbReference type="EMBL" id="PDLO01000001">
    <property type="protein sequence ID" value="PHL00392.1"/>
    <property type="molecule type" value="Genomic_DNA"/>
</dbReference>
<proteinExistence type="predicted"/>
<dbReference type="Pfam" id="PF14125">
    <property type="entry name" value="DUF4292"/>
    <property type="match status" value="1"/>
</dbReference>
<evidence type="ECO:0000256" key="1">
    <source>
        <dbReference type="SAM" id="MobiDB-lite"/>
    </source>
</evidence>
<keyword evidence="3" id="KW-1185">Reference proteome</keyword>
<evidence type="ECO:0000313" key="3">
    <source>
        <dbReference type="Proteomes" id="UP000226437"/>
    </source>
</evidence>
<feature type="region of interest" description="Disordered" evidence="1">
    <location>
        <begin position="1"/>
        <end position="40"/>
    </location>
</feature>
<dbReference type="InterPro" id="IPR025634">
    <property type="entry name" value="DUF4292"/>
</dbReference>
<sequence length="297" mass="32979">MPGRPPATRPPPLPSMPGPGRRAAAPPPSRTRSPPSKAKPLPMRFSLLALLVLLLFSTCQRKTAGPAANDDAAATGKLRLAQVLRSIDEHRASAEWMDARARVDVESESFSIGGTAYIRLHRDEAIWMSVKKFGIEGARALIRPDSFFLYNRLQGEYIAEPLSYIEEKYKIPARFDLLQEIFFGNAVFLTDDLEVSRAEGAIRLTGRSREFATDYRYDPATYQLSSMQLQELGQNRSVSVSNADYATVDGLPVTFPRNRRVTVDGATEGTARMDMEFTDLSFSGPLEMPFTFRSPAP</sequence>
<organism evidence="2 3">
    <name type="scientific">Neolewinella marina</name>
    <dbReference type="NCBI Taxonomy" id="438751"/>
    <lineage>
        <taxon>Bacteria</taxon>
        <taxon>Pseudomonadati</taxon>
        <taxon>Bacteroidota</taxon>
        <taxon>Saprospiria</taxon>
        <taxon>Saprospirales</taxon>
        <taxon>Lewinellaceae</taxon>
        <taxon>Neolewinella</taxon>
    </lineage>
</organism>
<reference evidence="2 3" key="1">
    <citation type="submission" date="2017-10" db="EMBL/GenBank/DDBJ databases">
        <title>The draft genome sequence of Lewinella marina KCTC 32374.</title>
        <authorList>
            <person name="Wang K."/>
        </authorList>
    </citation>
    <scope>NUCLEOTIDE SEQUENCE [LARGE SCALE GENOMIC DNA]</scope>
    <source>
        <strain evidence="2 3">MKG-38</strain>
    </source>
</reference>
<dbReference type="OrthoDB" id="849114at2"/>
<dbReference type="AlphaFoldDB" id="A0A2G0CKA3"/>
<evidence type="ECO:0000313" key="2">
    <source>
        <dbReference type="EMBL" id="PHL00392.1"/>
    </source>
</evidence>
<comment type="caution">
    <text evidence="2">The sequence shown here is derived from an EMBL/GenBank/DDBJ whole genome shotgun (WGS) entry which is preliminary data.</text>
</comment>
<feature type="compositionally biased region" description="Low complexity" evidence="1">
    <location>
        <begin position="18"/>
        <end position="40"/>
    </location>
</feature>
<dbReference type="Proteomes" id="UP000226437">
    <property type="component" value="Unassembled WGS sequence"/>
</dbReference>
<feature type="compositionally biased region" description="Pro residues" evidence="1">
    <location>
        <begin position="1"/>
        <end position="17"/>
    </location>
</feature>
<name>A0A2G0CKA3_9BACT</name>